<keyword evidence="3" id="KW-1185">Reference proteome</keyword>
<name>A0ABY0TED1_9PSED</name>
<evidence type="ECO:0000256" key="1">
    <source>
        <dbReference type="SAM" id="Coils"/>
    </source>
</evidence>
<reference evidence="2 3" key="1">
    <citation type="submission" date="2016-10" db="EMBL/GenBank/DDBJ databases">
        <authorList>
            <person name="Varghese N."/>
            <person name="Submissions S."/>
        </authorList>
    </citation>
    <scope>NUCLEOTIDE SEQUENCE [LARGE SCALE GENOMIC DNA]</scope>
    <source>
        <strain evidence="2 3">BS2976</strain>
    </source>
</reference>
<dbReference type="EMBL" id="FNKM01000002">
    <property type="protein sequence ID" value="SDQ70243.1"/>
    <property type="molecule type" value="Genomic_DNA"/>
</dbReference>
<organism evidence="2 3">
    <name type="scientific">Pseudomonas grimontii</name>
    <dbReference type="NCBI Taxonomy" id="129847"/>
    <lineage>
        <taxon>Bacteria</taxon>
        <taxon>Pseudomonadati</taxon>
        <taxon>Pseudomonadota</taxon>
        <taxon>Gammaproteobacteria</taxon>
        <taxon>Pseudomonadales</taxon>
        <taxon>Pseudomonadaceae</taxon>
        <taxon>Pseudomonas</taxon>
    </lineage>
</organism>
<accession>A0ABY0TED1</accession>
<gene>
    <name evidence="2" type="ORF">SAMN04490186_1590</name>
</gene>
<proteinExistence type="predicted"/>
<dbReference type="RefSeq" id="WP_090401162.1">
    <property type="nucleotide sequence ID" value="NZ_FNKM01000002.1"/>
</dbReference>
<sequence length="497" mass="56038">MQELASYSFVAKLSGIESAEKRFHTLDELFVGWMRKKGVTDFTQEKGRFRSNNEQAVGSYTRTIVDNALGQLSDILMIDMVPNEYAFITSIKFGRVEDEVSVYCSLSAKKLSHVISPLKFYPRCPSIIRDIINSYDDWGLGGESVPLPMPVEYFGEDKGGVLCERLLDESRHFPIMIVSTDEVVWSDLADRLARDLVGVAHVATVDEHASWALTDELGKQNSCYLGAVRLYWPLGVQDALRSTVWTAEQLEDRCGTDVAGANKFLSIVREMVMETSSLSLSVPKSLREISKRELRDRIGRSNAQQREEELNSIIDENSTLADSLDEARAEISRLKGKLTSLYSVMAQAGVEEDEGVESEEEKKLSDTHVPFVPGEARYYKKTKKSGRADNLVVTSVCNHNSWKTLHKAIQAEKGVLKLEGSKDYKTIQHCNECTGGGYGRFNGNTLTLCKLVEASDKALWRHFWLAKAQMFLHRLSGRSWPRLCKNSFERDRYSKPD</sequence>
<comment type="caution">
    <text evidence="2">The sequence shown here is derived from an EMBL/GenBank/DDBJ whole genome shotgun (WGS) entry which is preliminary data.</text>
</comment>
<dbReference type="Proteomes" id="UP000198740">
    <property type="component" value="Unassembled WGS sequence"/>
</dbReference>
<keyword evidence="1" id="KW-0175">Coiled coil</keyword>
<evidence type="ECO:0000313" key="3">
    <source>
        <dbReference type="Proteomes" id="UP000198740"/>
    </source>
</evidence>
<feature type="coiled-coil region" evidence="1">
    <location>
        <begin position="310"/>
        <end position="337"/>
    </location>
</feature>
<protein>
    <submittedName>
        <fullName evidence="2">Uncharacterized protein</fullName>
    </submittedName>
</protein>
<evidence type="ECO:0000313" key="2">
    <source>
        <dbReference type="EMBL" id="SDQ70243.1"/>
    </source>
</evidence>